<proteinExistence type="predicted"/>
<sequence length="293" mass="31886">MSTPYNPNHTPDPDDDQTGTSSDLTGDTSATSDSETSSTGDTSSTSSTNETGSFGAHSDQAESQSSYPSYGQYPSVQPQHGENQYGENQYGQQGQYSQAQYGQSQYGQGYSQPQYGQTQYSQQSYTQPQYGQGQYGQGQYGQGQYGQGQYGQQAQYGQFPQAGTQQYDQSQYGYGKPAKSGKGNGFFNALFDLSFSRYITVDFMRVIYAISLGLIALAWVSGLLFSFAGFGDSFGEGMLMLVGFLIFGTLAAFIAVVVTRITLEFYVSLVKTAQNTSKLVELEESAQRSTTQR</sequence>
<feature type="compositionally biased region" description="Gly residues" evidence="1">
    <location>
        <begin position="133"/>
        <end position="142"/>
    </location>
</feature>
<dbReference type="EMBL" id="CP063194">
    <property type="protein sequence ID" value="WCZ38167.1"/>
    <property type="molecule type" value="Genomic_DNA"/>
</dbReference>
<evidence type="ECO:0000313" key="3">
    <source>
        <dbReference type="EMBL" id="WCZ38167.1"/>
    </source>
</evidence>
<feature type="transmembrane region" description="Helical" evidence="2">
    <location>
        <begin position="206"/>
        <end position="231"/>
    </location>
</feature>
<feature type="compositionally biased region" description="Low complexity" evidence="1">
    <location>
        <begin position="63"/>
        <end position="132"/>
    </location>
</feature>
<keyword evidence="2" id="KW-0812">Transmembrane</keyword>
<protein>
    <recommendedName>
        <fullName evidence="5">DUF4282 domain-containing protein</fullName>
    </recommendedName>
</protein>
<evidence type="ECO:0000256" key="1">
    <source>
        <dbReference type="SAM" id="MobiDB-lite"/>
    </source>
</evidence>
<name>A0ABY7UHG1_9CORY</name>
<feature type="region of interest" description="Disordered" evidence="1">
    <location>
        <begin position="1"/>
        <end position="142"/>
    </location>
</feature>
<dbReference type="Proteomes" id="UP001218071">
    <property type="component" value="Chromosome"/>
</dbReference>
<evidence type="ECO:0000313" key="4">
    <source>
        <dbReference type="Proteomes" id="UP001218071"/>
    </source>
</evidence>
<keyword evidence="2" id="KW-1133">Transmembrane helix</keyword>
<keyword evidence="2" id="KW-0472">Membrane</keyword>
<gene>
    <name evidence="3" type="ORF">CJEDD_02730</name>
</gene>
<dbReference type="Pfam" id="PF14110">
    <property type="entry name" value="DUF4282"/>
    <property type="match status" value="1"/>
</dbReference>
<reference evidence="3 4" key="1">
    <citation type="submission" date="2020-10" db="EMBL/GenBank/DDBJ databases">
        <title>Complete genome sequence of Corynebacterium jeddahense DSM 45997, type strain of Corynebacterium jeddahense.</title>
        <authorList>
            <person name="Busche T."/>
            <person name="Kalinowski J."/>
            <person name="Ruckert C."/>
        </authorList>
    </citation>
    <scope>NUCLEOTIDE SEQUENCE [LARGE SCALE GENOMIC DNA]</scope>
    <source>
        <strain evidence="3 4">DSM 45997</strain>
    </source>
</reference>
<keyword evidence="4" id="KW-1185">Reference proteome</keyword>
<organism evidence="3 4">
    <name type="scientific">Corynebacterium jeddahense</name>
    <dbReference type="NCBI Taxonomy" id="1414719"/>
    <lineage>
        <taxon>Bacteria</taxon>
        <taxon>Bacillati</taxon>
        <taxon>Actinomycetota</taxon>
        <taxon>Actinomycetes</taxon>
        <taxon>Mycobacteriales</taxon>
        <taxon>Corynebacteriaceae</taxon>
        <taxon>Corynebacterium</taxon>
    </lineage>
</organism>
<evidence type="ECO:0008006" key="5">
    <source>
        <dbReference type="Google" id="ProtNLM"/>
    </source>
</evidence>
<evidence type="ECO:0000256" key="2">
    <source>
        <dbReference type="SAM" id="Phobius"/>
    </source>
</evidence>
<feature type="transmembrane region" description="Helical" evidence="2">
    <location>
        <begin position="237"/>
        <end position="258"/>
    </location>
</feature>
<feature type="compositionally biased region" description="Low complexity" evidence="1">
    <location>
        <begin position="18"/>
        <end position="53"/>
    </location>
</feature>
<dbReference type="InterPro" id="IPR025557">
    <property type="entry name" value="DUF4282"/>
</dbReference>
<dbReference type="RefSeq" id="WP_052333719.1">
    <property type="nucleotide sequence ID" value="NZ_CBYN010000013.1"/>
</dbReference>
<accession>A0ABY7UHG1</accession>